<name>A0A2U8E3U3_9BACT</name>
<comment type="similarity">
    <text evidence="1">Belongs to the methyltransferase superfamily.</text>
</comment>
<dbReference type="EMBL" id="CP023004">
    <property type="protein sequence ID" value="AWI09569.1"/>
    <property type="molecule type" value="Genomic_DNA"/>
</dbReference>
<evidence type="ECO:0000256" key="3">
    <source>
        <dbReference type="ARBA" id="ARBA00022679"/>
    </source>
</evidence>
<dbReference type="GO" id="GO:0032259">
    <property type="term" value="P:methylation"/>
    <property type="evidence" value="ECO:0007669"/>
    <property type="project" value="UniProtKB-KW"/>
</dbReference>
<proteinExistence type="inferred from homology"/>
<gene>
    <name evidence="5" type="ORF">CKA38_10230</name>
</gene>
<dbReference type="Proteomes" id="UP000244896">
    <property type="component" value="Chromosome"/>
</dbReference>
<evidence type="ECO:0000256" key="2">
    <source>
        <dbReference type="ARBA" id="ARBA00022603"/>
    </source>
</evidence>
<dbReference type="InterPro" id="IPR029063">
    <property type="entry name" value="SAM-dependent_MTases_sf"/>
</dbReference>
<dbReference type="SUPFAM" id="SSF53335">
    <property type="entry name" value="S-adenosyl-L-methionine-dependent methyltransferases"/>
    <property type="match status" value="1"/>
</dbReference>
<dbReference type="PANTHER" id="PTHR44942">
    <property type="entry name" value="METHYLTRANSF_11 DOMAIN-CONTAINING PROTEIN"/>
    <property type="match status" value="1"/>
</dbReference>
<evidence type="ECO:0000313" key="5">
    <source>
        <dbReference type="EMBL" id="AWI09569.1"/>
    </source>
</evidence>
<keyword evidence="2 5" id="KW-0489">Methyltransferase</keyword>
<keyword evidence="6" id="KW-1185">Reference proteome</keyword>
<dbReference type="InterPro" id="IPR051052">
    <property type="entry name" value="Diverse_substrate_MTase"/>
</dbReference>
<dbReference type="Pfam" id="PF08241">
    <property type="entry name" value="Methyltransf_11"/>
    <property type="match status" value="1"/>
</dbReference>
<dbReference type="Gene3D" id="3.40.50.150">
    <property type="entry name" value="Vaccinia Virus protein VP39"/>
    <property type="match status" value="1"/>
</dbReference>
<dbReference type="KEGG" id="elut:CKA38_10230"/>
<organism evidence="5 6">
    <name type="scientific">Ereboglobus luteus</name>
    <dbReference type="NCBI Taxonomy" id="1796921"/>
    <lineage>
        <taxon>Bacteria</taxon>
        <taxon>Pseudomonadati</taxon>
        <taxon>Verrucomicrobiota</taxon>
        <taxon>Opitutia</taxon>
        <taxon>Opitutales</taxon>
        <taxon>Opitutaceae</taxon>
        <taxon>Ereboglobus</taxon>
    </lineage>
</organism>
<protein>
    <submittedName>
        <fullName evidence="5">SAM-dependent methyltransferase</fullName>
    </submittedName>
</protein>
<sequence length="256" mass="28695">MPLDPTARFTDRVDNYVRYRPTYPPQLISELVTRAQLSPARSIIADIGSGTGILTGHLLPHAARVHAVEPNAAMRVAAERTLGANPRFASIDATAESTTLPPRSIDLVTAGQSFHWFNHAGARREFTRILKPGGFVALVWNERQTSGTPFLEDYEATLRHLAPDYARSRHALVNESIIAEFFAPDKYQLVEFLKTQSLDLEAFIGRSLSSSYAPNKNHPNHTQFIAALRSIFEGNAQNERVEMHYQSRMYFGRLTC</sequence>
<evidence type="ECO:0000313" key="6">
    <source>
        <dbReference type="Proteomes" id="UP000244896"/>
    </source>
</evidence>
<feature type="domain" description="Methyltransferase type 11" evidence="4">
    <location>
        <begin position="46"/>
        <end position="137"/>
    </location>
</feature>
<keyword evidence="3 5" id="KW-0808">Transferase</keyword>
<evidence type="ECO:0000259" key="4">
    <source>
        <dbReference type="Pfam" id="PF08241"/>
    </source>
</evidence>
<dbReference type="AlphaFoldDB" id="A0A2U8E3U3"/>
<evidence type="ECO:0000256" key="1">
    <source>
        <dbReference type="ARBA" id="ARBA00008361"/>
    </source>
</evidence>
<dbReference type="RefSeq" id="WP_108825382.1">
    <property type="nucleotide sequence ID" value="NZ_CP023004.1"/>
</dbReference>
<dbReference type="GO" id="GO:0008757">
    <property type="term" value="F:S-adenosylmethionine-dependent methyltransferase activity"/>
    <property type="evidence" value="ECO:0007669"/>
    <property type="project" value="InterPro"/>
</dbReference>
<accession>A0A2U8E3U3</accession>
<reference evidence="5 6" key="1">
    <citation type="journal article" date="2018" name="Syst. Appl. Microbiol.">
        <title>Ereboglobus luteus gen. nov. sp. nov. from cockroach guts, and new insights into the oxygen relationship of the genera Opitutus and Didymococcus (Verrucomicrobia: Opitutaceae).</title>
        <authorList>
            <person name="Tegtmeier D."/>
            <person name="Belitz A."/>
            <person name="Radek R."/>
            <person name="Heimerl T."/>
            <person name="Brune A."/>
        </authorList>
    </citation>
    <scope>NUCLEOTIDE SEQUENCE [LARGE SCALE GENOMIC DNA]</scope>
    <source>
        <strain evidence="5 6">Ho45</strain>
    </source>
</reference>
<dbReference type="InterPro" id="IPR013216">
    <property type="entry name" value="Methyltransf_11"/>
</dbReference>
<dbReference type="CDD" id="cd02440">
    <property type="entry name" value="AdoMet_MTases"/>
    <property type="match status" value="1"/>
</dbReference>
<dbReference type="PANTHER" id="PTHR44942:SF4">
    <property type="entry name" value="METHYLTRANSFERASE TYPE 11 DOMAIN-CONTAINING PROTEIN"/>
    <property type="match status" value="1"/>
</dbReference>
<dbReference type="OrthoDB" id="9797252at2"/>